<sequence>MLHKTRNSLDKLTKMCMRKFLGKFYSLQQSSKPNSNEEEIYLTALSLSNTHKQNNYDFNYPKTDTS</sequence>
<protein>
    <submittedName>
        <fullName evidence="1">Uncharacterized protein</fullName>
    </submittedName>
</protein>
<organism evidence="1">
    <name type="scientific">Scytonema sp. PCC 10023</name>
    <dbReference type="NCBI Taxonomy" id="1680591"/>
    <lineage>
        <taxon>Bacteria</taxon>
        <taxon>Bacillati</taxon>
        <taxon>Cyanobacteriota</taxon>
        <taxon>Cyanophyceae</taxon>
        <taxon>Nostocales</taxon>
        <taxon>Scytonemataceae</taxon>
        <taxon>Scytonema</taxon>
    </lineage>
</organism>
<proteinExistence type="predicted"/>
<dbReference type="AlphaFoldDB" id="A0A2P0ZGY4"/>
<dbReference type="EMBL" id="MG373783">
    <property type="protein sequence ID" value="AVH79708.1"/>
    <property type="molecule type" value="Genomic_DNA"/>
</dbReference>
<name>A0A2P0ZGY4_9CYAN</name>
<evidence type="ECO:0000313" key="1">
    <source>
        <dbReference type="EMBL" id="AVH79708.1"/>
    </source>
</evidence>
<accession>A0A2P0ZGY4</accession>
<reference evidence="1" key="1">
    <citation type="journal article" date="2018" name="Science">
        <title>Natural noncanonical protein splicing yields products with diverse ?-amino acid residues.</title>
        <authorList>
            <person name="Morinaka B.I."/>
            <person name="Lakis E."/>
            <person name="Verest M."/>
            <person name="Helf M.J."/>
            <person name="Scalvenzi T."/>
            <person name="Vagstad A.L."/>
            <person name="Sims J."/>
            <person name="Sunagawa S."/>
            <person name="Gugger M."/>
            <person name="Piel J."/>
        </authorList>
    </citation>
    <scope>NUCLEOTIDE SEQUENCE</scope>
    <source>
        <strain evidence="1">PCC 10023</strain>
    </source>
</reference>